<accession>A0ACB8R6E4</accession>
<reference evidence="1" key="1">
    <citation type="submission" date="2021-02" db="EMBL/GenBank/DDBJ databases">
        <authorList>
            <consortium name="DOE Joint Genome Institute"/>
            <person name="Ahrendt S."/>
            <person name="Looney B.P."/>
            <person name="Miyauchi S."/>
            <person name="Morin E."/>
            <person name="Drula E."/>
            <person name="Courty P.E."/>
            <person name="Chicoki N."/>
            <person name="Fauchery L."/>
            <person name="Kohler A."/>
            <person name="Kuo A."/>
            <person name="Labutti K."/>
            <person name="Pangilinan J."/>
            <person name="Lipzen A."/>
            <person name="Riley R."/>
            <person name="Andreopoulos W."/>
            <person name="He G."/>
            <person name="Johnson J."/>
            <person name="Barry K.W."/>
            <person name="Grigoriev I.V."/>
            <person name="Nagy L."/>
            <person name="Hibbett D."/>
            <person name="Henrissat B."/>
            <person name="Matheny P.B."/>
            <person name="Labbe J."/>
            <person name="Martin F."/>
        </authorList>
    </citation>
    <scope>NUCLEOTIDE SEQUENCE</scope>
    <source>
        <strain evidence="1">FP105234-sp</strain>
    </source>
</reference>
<dbReference type="Proteomes" id="UP000814033">
    <property type="component" value="Unassembled WGS sequence"/>
</dbReference>
<protein>
    <submittedName>
        <fullName evidence="1">Uncharacterized protein</fullName>
    </submittedName>
</protein>
<organism evidence="1 2">
    <name type="scientific">Auriscalpium vulgare</name>
    <dbReference type="NCBI Taxonomy" id="40419"/>
    <lineage>
        <taxon>Eukaryota</taxon>
        <taxon>Fungi</taxon>
        <taxon>Dikarya</taxon>
        <taxon>Basidiomycota</taxon>
        <taxon>Agaricomycotina</taxon>
        <taxon>Agaricomycetes</taxon>
        <taxon>Russulales</taxon>
        <taxon>Auriscalpiaceae</taxon>
        <taxon>Auriscalpium</taxon>
    </lineage>
</organism>
<evidence type="ECO:0000313" key="2">
    <source>
        <dbReference type="Proteomes" id="UP000814033"/>
    </source>
</evidence>
<reference evidence="1" key="2">
    <citation type="journal article" date="2022" name="New Phytol.">
        <title>Evolutionary transition to the ectomycorrhizal habit in the genomes of a hyperdiverse lineage of mushroom-forming fungi.</title>
        <authorList>
            <person name="Looney B."/>
            <person name="Miyauchi S."/>
            <person name="Morin E."/>
            <person name="Drula E."/>
            <person name="Courty P.E."/>
            <person name="Kohler A."/>
            <person name="Kuo A."/>
            <person name="LaButti K."/>
            <person name="Pangilinan J."/>
            <person name="Lipzen A."/>
            <person name="Riley R."/>
            <person name="Andreopoulos W."/>
            <person name="He G."/>
            <person name="Johnson J."/>
            <person name="Nolan M."/>
            <person name="Tritt A."/>
            <person name="Barry K.W."/>
            <person name="Grigoriev I.V."/>
            <person name="Nagy L.G."/>
            <person name="Hibbett D."/>
            <person name="Henrissat B."/>
            <person name="Matheny P.B."/>
            <person name="Labbe J."/>
            <person name="Martin F.M."/>
        </authorList>
    </citation>
    <scope>NUCLEOTIDE SEQUENCE</scope>
    <source>
        <strain evidence="1">FP105234-sp</strain>
    </source>
</reference>
<gene>
    <name evidence="1" type="ORF">FA95DRAFT_1684413</name>
</gene>
<keyword evidence="2" id="KW-1185">Reference proteome</keyword>
<proteinExistence type="predicted"/>
<evidence type="ECO:0000313" key="1">
    <source>
        <dbReference type="EMBL" id="KAI0039098.1"/>
    </source>
</evidence>
<comment type="caution">
    <text evidence="1">The sequence shown here is derived from an EMBL/GenBank/DDBJ whole genome shotgun (WGS) entry which is preliminary data.</text>
</comment>
<dbReference type="EMBL" id="MU276357">
    <property type="protein sequence ID" value="KAI0039098.1"/>
    <property type="molecule type" value="Genomic_DNA"/>
</dbReference>
<name>A0ACB8R6E4_9AGAM</name>
<sequence>MSFQNFRLDGVSVQHIPLQTQDFVPQPLPAYPAPVTAISPAPTSSENGGPRNGRGPYGSGDMDDGYTLVFDNMDAFQAWRAKEEEEKVVEFVKGDTHGSKAVPPRFKDHVKLVCARHSRSGRKKYVKKFPDRVRKVPSRKLDGKGCNASMSYKTYFETDEIRVCYISQHSHEIGVANLPFTRRGRRAMAAGKRVDGGRLTEDAPHNDPEGTPPAGLSSSISGALGVPPQASSSGLHMPHASTPQESNSPPMRAHPPEHPVAFASPYPHFPSMSMPAPPGLGSAIPLQQHTERERLERERWDRLDVLYQSIRNNARHFEYPPPSVAALESVLMRMYFESPLPGPQAPFMASQPVMAQNGHPMASPMRSGSASGEEEEG</sequence>